<gene>
    <name evidence="2" type="ordered locus">LOC_Os11g17050</name>
</gene>
<sequence>MATRETNRNSVRGLLENRCGSRRTGGGGDKQASEAMDRILARIN</sequence>
<protein>
    <submittedName>
        <fullName evidence="2">Uncharacterized protein</fullName>
    </submittedName>
</protein>
<dbReference type="EMBL" id="AC135497">
    <property type="protein sequence ID" value="AAX94953.1"/>
    <property type="molecule type" value="Genomic_DNA"/>
</dbReference>
<dbReference type="Proteomes" id="UP000000763">
    <property type="component" value="Chromosome 11"/>
</dbReference>
<reference evidence="3" key="1">
    <citation type="journal article" date="2005" name="Nature">
        <title>The map-based sequence of the rice genome.</title>
        <authorList>
            <consortium name="International rice genome sequencing project (IRGSP)"/>
            <person name="Matsumoto T."/>
            <person name="Wu J."/>
            <person name="Kanamori H."/>
            <person name="Katayose Y."/>
            <person name="Fujisawa M."/>
            <person name="Namiki N."/>
            <person name="Mizuno H."/>
            <person name="Yamamoto K."/>
            <person name="Antonio B.A."/>
            <person name="Baba T."/>
            <person name="Sakata K."/>
            <person name="Nagamura Y."/>
            <person name="Aoki H."/>
            <person name="Arikawa K."/>
            <person name="Arita K."/>
            <person name="Bito T."/>
            <person name="Chiden Y."/>
            <person name="Fujitsuka N."/>
            <person name="Fukunaka R."/>
            <person name="Hamada M."/>
            <person name="Harada C."/>
            <person name="Hayashi A."/>
            <person name="Hijishita S."/>
            <person name="Honda M."/>
            <person name="Hosokawa S."/>
            <person name="Ichikawa Y."/>
            <person name="Idonuma A."/>
            <person name="Iijima M."/>
            <person name="Ikeda M."/>
            <person name="Ikeno M."/>
            <person name="Ito K."/>
            <person name="Ito S."/>
            <person name="Ito T."/>
            <person name="Ito Y."/>
            <person name="Ito Y."/>
            <person name="Iwabuchi A."/>
            <person name="Kamiya K."/>
            <person name="Karasawa W."/>
            <person name="Kurita K."/>
            <person name="Katagiri S."/>
            <person name="Kikuta A."/>
            <person name="Kobayashi H."/>
            <person name="Kobayashi N."/>
            <person name="Machita K."/>
            <person name="Maehara T."/>
            <person name="Masukawa M."/>
            <person name="Mizubayashi T."/>
            <person name="Mukai Y."/>
            <person name="Nagasaki H."/>
            <person name="Nagata Y."/>
            <person name="Naito S."/>
            <person name="Nakashima M."/>
            <person name="Nakama Y."/>
            <person name="Nakamichi Y."/>
            <person name="Nakamura M."/>
            <person name="Meguro A."/>
            <person name="Negishi M."/>
            <person name="Ohta I."/>
            <person name="Ohta T."/>
            <person name="Okamoto M."/>
            <person name="Ono N."/>
            <person name="Saji S."/>
            <person name="Sakaguchi M."/>
            <person name="Sakai K."/>
            <person name="Shibata M."/>
            <person name="Shimokawa T."/>
            <person name="Song J."/>
            <person name="Takazaki Y."/>
            <person name="Terasawa K."/>
            <person name="Tsugane M."/>
            <person name="Tsuji K."/>
            <person name="Ueda S."/>
            <person name="Waki K."/>
            <person name="Yamagata H."/>
            <person name="Yamamoto M."/>
            <person name="Yamamoto S."/>
            <person name="Yamane H."/>
            <person name="Yoshiki S."/>
            <person name="Yoshihara R."/>
            <person name="Yukawa K."/>
            <person name="Zhong H."/>
            <person name="Yano M."/>
            <person name="Yuan Q."/>
            <person name="Ouyang S."/>
            <person name="Liu J."/>
            <person name="Jones K.M."/>
            <person name="Gansberger K."/>
            <person name="Moffat K."/>
            <person name="Hill J."/>
            <person name="Bera J."/>
            <person name="Fadrosh D."/>
            <person name="Jin S."/>
            <person name="Johri S."/>
            <person name="Kim M."/>
            <person name="Overton L."/>
            <person name="Reardon M."/>
            <person name="Tsitrin T."/>
            <person name="Vuong H."/>
            <person name="Weaver B."/>
            <person name="Ciecko A."/>
            <person name="Tallon L."/>
            <person name="Jackson J."/>
            <person name="Pai G."/>
            <person name="Aken S.V."/>
            <person name="Utterback T."/>
            <person name="Reidmuller S."/>
            <person name="Feldblyum T."/>
            <person name="Hsiao J."/>
            <person name="Zismann V."/>
            <person name="Iobst S."/>
            <person name="de Vazeille A.R."/>
            <person name="Buell C.R."/>
            <person name="Ying K."/>
            <person name="Li Y."/>
            <person name="Lu T."/>
            <person name="Huang Y."/>
            <person name="Zhao Q."/>
            <person name="Feng Q."/>
            <person name="Zhang L."/>
            <person name="Zhu J."/>
            <person name="Weng Q."/>
            <person name="Mu J."/>
            <person name="Lu Y."/>
            <person name="Fan D."/>
            <person name="Liu Y."/>
            <person name="Guan J."/>
            <person name="Zhang Y."/>
            <person name="Yu S."/>
            <person name="Liu X."/>
            <person name="Zhang Y."/>
            <person name="Hong G."/>
            <person name="Han B."/>
            <person name="Choisne N."/>
            <person name="Demange N."/>
            <person name="Orjeda G."/>
            <person name="Samain S."/>
            <person name="Cattolico L."/>
            <person name="Pelletier E."/>
            <person name="Couloux A."/>
            <person name="Segurens B."/>
            <person name="Wincker P."/>
            <person name="D'Hont A."/>
            <person name="Scarpelli C."/>
            <person name="Weissenbach J."/>
            <person name="Salanoubat M."/>
            <person name="Quetier F."/>
            <person name="Yu Y."/>
            <person name="Kim H.R."/>
            <person name="Rambo T."/>
            <person name="Currie J."/>
            <person name="Collura K."/>
            <person name="Luo M."/>
            <person name="Yang T."/>
            <person name="Ammiraju J.S.S."/>
            <person name="Engler F."/>
            <person name="Soderlund C."/>
            <person name="Wing R.A."/>
            <person name="Palmer L.E."/>
            <person name="de la Bastide M."/>
            <person name="Spiegel L."/>
            <person name="Nascimento L."/>
            <person name="Zutavern T."/>
            <person name="O'Shaughnessy A."/>
            <person name="Dike S."/>
            <person name="Dedhia N."/>
            <person name="Preston R."/>
            <person name="Balija V."/>
            <person name="McCombie W.R."/>
            <person name="Chow T."/>
            <person name="Chen H."/>
            <person name="Chung M."/>
            <person name="Chen C."/>
            <person name="Shaw J."/>
            <person name="Wu H."/>
            <person name="Hsiao K."/>
            <person name="Chao Y."/>
            <person name="Chu M."/>
            <person name="Cheng C."/>
            <person name="Hour A."/>
            <person name="Lee P."/>
            <person name="Lin S."/>
            <person name="Lin Y."/>
            <person name="Liou J."/>
            <person name="Liu S."/>
            <person name="Hsing Y."/>
            <person name="Raghuvanshi S."/>
            <person name="Mohanty A."/>
            <person name="Bharti A.K."/>
            <person name="Gaur A."/>
            <person name="Gupta V."/>
            <person name="Kumar D."/>
            <person name="Ravi V."/>
            <person name="Vij S."/>
            <person name="Kapur A."/>
            <person name="Khurana P."/>
            <person name="Khurana P."/>
            <person name="Khurana J.P."/>
            <person name="Tyagi A.K."/>
            <person name="Gaikwad K."/>
            <person name="Singh A."/>
            <person name="Dalal V."/>
            <person name="Srivastava S."/>
            <person name="Dixit A."/>
            <person name="Pal A.K."/>
            <person name="Ghazi I.A."/>
            <person name="Yadav M."/>
            <person name="Pandit A."/>
            <person name="Bhargava A."/>
            <person name="Sureshbabu K."/>
            <person name="Batra K."/>
            <person name="Sharma T.R."/>
            <person name="Mohapatra T."/>
            <person name="Singh N.K."/>
            <person name="Messing J."/>
            <person name="Nelson A.B."/>
            <person name="Fuks G."/>
            <person name="Kavchok S."/>
            <person name="Keizer G."/>
            <person name="Linton E."/>
            <person name="Llaca V."/>
            <person name="Song R."/>
            <person name="Tanyolac B."/>
            <person name="Young S."/>
            <person name="Ho-Il K."/>
            <person name="Hahn J.H."/>
            <person name="Sangsakoo G."/>
            <person name="Vanavichit A."/>
            <person name="de Mattos Luiz.A.T."/>
            <person name="Zimmer P.D."/>
            <person name="Malone G."/>
            <person name="Dellagostin O."/>
            <person name="de Oliveira A.C."/>
            <person name="Bevan M."/>
            <person name="Bancroft I."/>
            <person name="Minx P."/>
            <person name="Cordum H."/>
            <person name="Wilson R."/>
            <person name="Cheng Z."/>
            <person name="Jin W."/>
            <person name="Jiang J."/>
            <person name="Leong S.A."/>
            <person name="Iwama H."/>
            <person name="Gojobori T."/>
            <person name="Itoh T."/>
            <person name="Niimura Y."/>
            <person name="Fujii Y."/>
            <person name="Habara T."/>
            <person name="Sakai H."/>
            <person name="Sato Y."/>
            <person name="Wilson G."/>
            <person name="Kumar K."/>
            <person name="McCouch S."/>
            <person name="Juretic N."/>
            <person name="Hoen D."/>
            <person name="Wright S."/>
            <person name="Bruskiewich R."/>
            <person name="Bureau T."/>
            <person name="Miyao A."/>
            <person name="Hirochika H."/>
            <person name="Nishikawa T."/>
            <person name="Kadowaki K."/>
            <person name="Sugiura M."/>
            <person name="Burr B."/>
            <person name="Sasaki T."/>
        </authorList>
    </citation>
    <scope>NUCLEOTIDE SEQUENCE [LARGE SCALE GENOMIC DNA]</scope>
    <source>
        <strain evidence="3">cv. Nipponbare</strain>
    </source>
</reference>
<evidence type="ECO:0000313" key="2">
    <source>
        <dbReference type="EMBL" id="AAX94953.1"/>
    </source>
</evidence>
<proteinExistence type="predicted"/>
<feature type="compositionally biased region" description="Basic and acidic residues" evidence="1">
    <location>
        <begin position="31"/>
        <end position="44"/>
    </location>
</feature>
<feature type="region of interest" description="Disordered" evidence="1">
    <location>
        <begin position="1"/>
        <end position="44"/>
    </location>
</feature>
<dbReference type="AlphaFoldDB" id="Q2R7C7"/>
<reference evidence="3" key="2">
    <citation type="journal article" date="2008" name="Nucleic Acids Res.">
        <title>The rice annotation project database (RAP-DB): 2008 update.</title>
        <authorList>
            <consortium name="The rice annotation project (RAP)"/>
        </authorList>
    </citation>
    <scope>GENOME REANNOTATION</scope>
    <source>
        <strain evidence="3">cv. Nipponbare</strain>
    </source>
</reference>
<organism evidence="2 3">
    <name type="scientific">Oryza sativa subsp. japonica</name>
    <name type="common">Rice</name>
    <dbReference type="NCBI Taxonomy" id="39947"/>
    <lineage>
        <taxon>Eukaryota</taxon>
        <taxon>Viridiplantae</taxon>
        <taxon>Streptophyta</taxon>
        <taxon>Embryophyta</taxon>
        <taxon>Tracheophyta</taxon>
        <taxon>Spermatophyta</taxon>
        <taxon>Magnoliopsida</taxon>
        <taxon>Liliopsida</taxon>
        <taxon>Poales</taxon>
        <taxon>Poaceae</taxon>
        <taxon>BOP clade</taxon>
        <taxon>Oryzoideae</taxon>
        <taxon>Oryzeae</taxon>
        <taxon>Oryzinae</taxon>
        <taxon>Oryza</taxon>
        <taxon>Oryza sativa</taxon>
    </lineage>
</organism>
<evidence type="ECO:0000256" key="1">
    <source>
        <dbReference type="SAM" id="MobiDB-lite"/>
    </source>
</evidence>
<accession>Q2R7C7</accession>
<evidence type="ECO:0000313" key="3">
    <source>
        <dbReference type="Proteomes" id="UP000000763"/>
    </source>
</evidence>
<name>Q2R7C7_ORYSJ</name>